<dbReference type="Proteomes" id="UP000032668">
    <property type="component" value="Unassembled WGS sequence"/>
</dbReference>
<accession>A0A0D6PI30</accession>
<dbReference type="AlphaFoldDB" id="A0A0D6PI30"/>
<sequence>MEKVLRLLDLLQEIAGDPLLSGRLALKGGTALNVFHLGLDRLSVDIDLNYIGALDRAEMEANRPAIDAAIDRLLVSQGYSIRRRPEEHAGGKWIARYASALGGSAALEIDVNYMARQPLFGAAMMDSMKLAELQAKNVLVLDPHEIVAGKLVALFDRHAARDLFDARRILSIEGLDWSRIKAAVLAIGATGRRDWRAVSIESIKGDPQELRQKLAICLPHGYFAGAGKVDAWIAETIALCRERLGFLFDLTAGEQEFLDRILDKGEVNATLLNVDAELARRIEAMPMLAWKCQHVRKMYGLGEPQPAS</sequence>
<name>A0A0D6PI30_9PROT</name>
<evidence type="ECO:0000313" key="1">
    <source>
        <dbReference type="EMBL" id="GAN81430.1"/>
    </source>
</evidence>
<proteinExistence type="predicted"/>
<dbReference type="InterPro" id="IPR014942">
    <property type="entry name" value="AbiEii"/>
</dbReference>
<comment type="caution">
    <text evidence="1">The sequence shown here is derived from an EMBL/GenBank/DDBJ whole genome shotgun (WGS) entry which is preliminary data.</text>
</comment>
<dbReference type="Gene3D" id="3.10.450.620">
    <property type="entry name" value="JHP933, nucleotidyltransferase-like core domain"/>
    <property type="match status" value="1"/>
</dbReference>
<organism evidence="1 2">
    <name type="scientific">Acidocella aminolytica 101 = DSM 11237</name>
    <dbReference type="NCBI Taxonomy" id="1120923"/>
    <lineage>
        <taxon>Bacteria</taxon>
        <taxon>Pseudomonadati</taxon>
        <taxon>Pseudomonadota</taxon>
        <taxon>Alphaproteobacteria</taxon>
        <taxon>Acetobacterales</taxon>
        <taxon>Acidocellaceae</taxon>
        <taxon>Acidocella</taxon>
    </lineage>
</organism>
<evidence type="ECO:0008006" key="3">
    <source>
        <dbReference type="Google" id="ProtNLM"/>
    </source>
</evidence>
<keyword evidence="2" id="KW-1185">Reference proteome</keyword>
<reference evidence="1 2" key="1">
    <citation type="submission" date="2012-11" db="EMBL/GenBank/DDBJ databases">
        <title>Whole genome sequence of Acidocella aminolytica 101 = DSM 11237.</title>
        <authorList>
            <person name="Azuma Y."/>
            <person name="Higashiura N."/>
            <person name="Hirakawa H."/>
            <person name="Matsushita K."/>
        </authorList>
    </citation>
    <scope>NUCLEOTIDE SEQUENCE [LARGE SCALE GENOMIC DNA]</scope>
    <source>
        <strain evidence="2">101 / DSM 11237</strain>
    </source>
</reference>
<dbReference type="Pfam" id="PF08843">
    <property type="entry name" value="AbiEii"/>
    <property type="match status" value="1"/>
</dbReference>
<dbReference type="EMBL" id="BANC01000091">
    <property type="protein sequence ID" value="GAN81430.1"/>
    <property type="molecule type" value="Genomic_DNA"/>
</dbReference>
<gene>
    <name evidence="1" type="ORF">Aam_093_005</name>
</gene>
<protein>
    <recommendedName>
        <fullName evidence="3">Nucleotidyl transferase AbiEii/AbiGii toxin family protein</fullName>
    </recommendedName>
</protein>
<dbReference type="RefSeq" id="WP_199444726.1">
    <property type="nucleotide sequence ID" value="NZ_BANC01000091.1"/>
</dbReference>
<dbReference type="STRING" id="1120923.SAMN02746095_03732"/>
<evidence type="ECO:0000313" key="2">
    <source>
        <dbReference type="Proteomes" id="UP000032668"/>
    </source>
</evidence>